<dbReference type="PANTHER" id="PTHR30181:SF2">
    <property type="entry name" value="PTS SYSTEM MANNITOL-SPECIFIC EIICBA COMPONENT"/>
    <property type="match status" value="1"/>
</dbReference>
<comment type="function">
    <text evidence="1">The phosphoenolpyruvate-dependent sugar phosphotransferase system (sugar PTS), a major carbohydrate active transport system, catalyzes the phosphorylation of incoming sugar substrates concomitantly with their translocation across the cell membrane. The enzyme II CmtAB PTS system is involved in D-mannitol transport.</text>
</comment>
<dbReference type="InterPro" id="IPR002178">
    <property type="entry name" value="PTS_EIIA_type-2_dom"/>
</dbReference>
<evidence type="ECO:0000259" key="12">
    <source>
        <dbReference type="PROSITE" id="PS51094"/>
    </source>
</evidence>
<evidence type="ECO:0000313" key="13">
    <source>
        <dbReference type="EMBL" id="MFC4719918.1"/>
    </source>
</evidence>
<keyword evidence="14" id="KW-1185">Reference proteome</keyword>
<dbReference type="EMBL" id="JBHSGS010000049">
    <property type="protein sequence ID" value="MFC4719918.1"/>
    <property type="molecule type" value="Genomic_DNA"/>
</dbReference>
<dbReference type="CDD" id="cd00211">
    <property type="entry name" value="PTS_IIA_fru"/>
    <property type="match status" value="1"/>
</dbReference>
<feature type="domain" description="PTS EIIA type-2" evidence="12">
    <location>
        <begin position="2"/>
        <end position="144"/>
    </location>
</feature>
<evidence type="ECO:0000256" key="5">
    <source>
        <dbReference type="ARBA" id="ARBA00022597"/>
    </source>
</evidence>
<dbReference type="Proteomes" id="UP001595969">
    <property type="component" value="Unassembled WGS sequence"/>
</dbReference>
<protein>
    <recommendedName>
        <fullName evidence="2">Mannitol-specific phosphotransferase enzyme IIA component</fullName>
    </recommendedName>
    <alternativeName>
        <fullName evidence="10">EIIA</fullName>
    </alternativeName>
    <alternativeName>
        <fullName evidence="11">EIII</fullName>
    </alternativeName>
    <alternativeName>
        <fullName evidence="9">PTS system mannitol-specific EIIA component</fullName>
    </alternativeName>
</protein>
<dbReference type="InterPro" id="IPR050893">
    <property type="entry name" value="Sugar_PTS"/>
</dbReference>
<dbReference type="PANTHER" id="PTHR30181">
    <property type="entry name" value="MANNITOL PERMEASE IIC COMPONENT"/>
    <property type="match status" value="1"/>
</dbReference>
<evidence type="ECO:0000256" key="9">
    <source>
        <dbReference type="ARBA" id="ARBA00029908"/>
    </source>
</evidence>
<dbReference type="PROSITE" id="PS00372">
    <property type="entry name" value="PTS_EIIA_TYPE_2_HIS"/>
    <property type="match status" value="1"/>
</dbReference>
<dbReference type="RefSeq" id="WP_204652802.1">
    <property type="nucleotide sequence ID" value="NZ_JAFBFD010000002.1"/>
</dbReference>
<evidence type="ECO:0000256" key="10">
    <source>
        <dbReference type="ARBA" id="ARBA00030956"/>
    </source>
</evidence>
<proteinExistence type="predicted"/>
<dbReference type="SUPFAM" id="SSF55804">
    <property type="entry name" value="Phoshotransferase/anion transport protein"/>
    <property type="match status" value="1"/>
</dbReference>
<evidence type="ECO:0000256" key="8">
    <source>
        <dbReference type="ARBA" id="ARBA00022777"/>
    </source>
</evidence>
<accession>A0ABV9MZ23</accession>
<dbReference type="Gene3D" id="3.40.930.10">
    <property type="entry name" value="Mannitol-specific EII, Chain A"/>
    <property type="match status" value="1"/>
</dbReference>
<dbReference type="PROSITE" id="PS51094">
    <property type="entry name" value="PTS_EIIA_TYPE_2"/>
    <property type="match status" value="1"/>
</dbReference>
<keyword evidence="3" id="KW-0813">Transport</keyword>
<keyword evidence="7" id="KW-0598">Phosphotransferase system</keyword>
<evidence type="ECO:0000256" key="3">
    <source>
        <dbReference type="ARBA" id="ARBA00022448"/>
    </source>
</evidence>
<evidence type="ECO:0000256" key="11">
    <source>
        <dbReference type="ARBA" id="ARBA00030962"/>
    </source>
</evidence>
<comment type="caution">
    <text evidence="13">The sequence shown here is derived from an EMBL/GenBank/DDBJ whole genome shotgun (WGS) entry which is preliminary data.</text>
</comment>
<evidence type="ECO:0000256" key="6">
    <source>
        <dbReference type="ARBA" id="ARBA00022679"/>
    </source>
</evidence>
<name>A0ABV9MZ23_9ENTE</name>
<evidence type="ECO:0000256" key="7">
    <source>
        <dbReference type="ARBA" id="ARBA00022683"/>
    </source>
</evidence>
<keyword evidence="8" id="KW-0418">Kinase</keyword>
<keyword evidence="5 13" id="KW-0762">Sugar transport</keyword>
<evidence type="ECO:0000256" key="1">
    <source>
        <dbReference type="ARBA" id="ARBA00002434"/>
    </source>
</evidence>
<sequence length="146" mass="16047">MFDFSDIFILLNQSFSDAQTAIEVVGQKLVQAGKIAPEYIPSMQARQQQLSVHIGNYIAIPHGENGSQQWIKEAGMAFVQVPDGVNFGSERHPKLATVLFFVYLTDQKLAGLQEIAFLGTDLAQVMALSDAQTPTEVLTILTETTF</sequence>
<reference evidence="14" key="1">
    <citation type="journal article" date="2019" name="Int. J. Syst. Evol. Microbiol.">
        <title>The Global Catalogue of Microorganisms (GCM) 10K type strain sequencing project: providing services to taxonomists for standard genome sequencing and annotation.</title>
        <authorList>
            <consortium name="The Broad Institute Genomics Platform"/>
            <consortium name="The Broad Institute Genome Sequencing Center for Infectious Disease"/>
            <person name="Wu L."/>
            <person name="Ma J."/>
        </authorList>
    </citation>
    <scope>NUCLEOTIDE SEQUENCE [LARGE SCALE GENOMIC DNA]</scope>
    <source>
        <strain evidence="14">CGMCC 1.19032</strain>
    </source>
</reference>
<gene>
    <name evidence="13" type="ORF">ACFO5I_09285</name>
</gene>
<evidence type="ECO:0000256" key="2">
    <source>
        <dbReference type="ARBA" id="ARBA00014783"/>
    </source>
</evidence>
<evidence type="ECO:0000256" key="4">
    <source>
        <dbReference type="ARBA" id="ARBA00022553"/>
    </source>
</evidence>
<evidence type="ECO:0000313" key="14">
    <source>
        <dbReference type="Proteomes" id="UP001595969"/>
    </source>
</evidence>
<keyword evidence="6" id="KW-0808">Transferase</keyword>
<dbReference type="InterPro" id="IPR016152">
    <property type="entry name" value="PTrfase/Anion_transptr"/>
</dbReference>
<organism evidence="13 14">
    <name type="scientific">Enterococcus lemanii</name>
    <dbReference type="NCBI Taxonomy" id="1159752"/>
    <lineage>
        <taxon>Bacteria</taxon>
        <taxon>Bacillati</taxon>
        <taxon>Bacillota</taxon>
        <taxon>Bacilli</taxon>
        <taxon>Lactobacillales</taxon>
        <taxon>Enterococcaceae</taxon>
        <taxon>Enterococcus</taxon>
    </lineage>
</organism>
<keyword evidence="4" id="KW-0597">Phosphoprotein</keyword>
<dbReference type="Pfam" id="PF00359">
    <property type="entry name" value="PTS_EIIA_2"/>
    <property type="match status" value="1"/>
</dbReference>